<accession>A0ABW1PLH1</accession>
<proteinExistence type="predicted"/>
<organism evidence="1 2">
    <name type="scientific">Flavobacterium qiangtangense</name>
    <dbReference type="NCBI Taxonomy" id="1442595"/>
    <lineage>
        <taxon>Bacteria</taxon>
        <taxon>Pseudomonadati</taxon>
        <taxon>Bacteroidota</taxon>
        <taxon>Flavobacteriia</taxon>
        <taxon>Flavobacteriales</taxon>
        <taxon>Flavobacteriaceae</taxon>
        <taxon>Flavobacterium</taxon>
    </lineage>
</organism>
<dbReference type="EMBL" id="JBHSQB010000004">
    <property type="protein sequence ID" value="MFC6095801.1"/>
    <property type="molecule type" value="Genomic_DNA"/>
</dbReference>
<sequence>MSFEIAVVNQRQTPNHTQTDKIFGNNLIDNLNLTSAILTQEITKIEMQYNDFDITIASSTPAQPIIYADKNVLDGFECTLVLSIQNIIETCQ</sequence>
<evidence type="ECO:0000313" key="1">
    <source>
        <dbReference type="EMBL" id="MFC6095801.1"/>
    </source>
</evidence>
<reference evidence="2" key="1">
    <citation type="journal article" date="2019" name="Int. J. Syst. Evol. Microbiol.">
        <title>The Global Catalogue of Microorganisms (GCM) 10K type strain sequencing project: providing services to taxonomists for standard genome sequencing and annotation.</title>
        <authorList>
            <consortium name="The Broad Institute Genomics Platform"/>
            <consortium name="The Broad Institute Genome Sequencing Center for Infectious Disease"/>
            <person name="Wu L."/>
            <person name="Ma J."/>
        </authorList>
    </citation>
    <scope>NUCLEOTIDE SEQUENCE [LARGE SCALE GENOMIC DNA]</scope>
    <source>
        <strain evidence="2">CCUG 49679</strain>
    </source>
</reference>
<dbReference type="Proteomes" id="UP001596287">
    <property type="component" value="Unassembled WGS sequence"/>
</dbReference>
<protein>
    <submittedName>
        <fullName evidence="1">Uncharacterized protein</fullName>
    </submittedName>
</protein>
<keyword evidence="2" id="KW-1185">Reference proteome</keyword>
<evidence type="ECO:0000313" key="2">
    <source>
        <dbReference type="Proteomes" id="UP001596287"/>
    </source>
</evidence>
<dbReference type="RefSeq" id="WP_379790473.1">
    <property type="nucleotide sequence ID" value="NZ_JBHSQB010000004.1"/>
</dbReference>
<name>A0ABW1PLH1_9FLAO</name>
<gene>
    <name evidence="1" type="ORF">ACFPVY_04010</name>
</gene>
<comment type="caution">
    <text evidence="1">The sequence shown here is derived from an EMBL/GenBank/DDBJ whole genome shotgun (WGS) entry which is preliminary data.</text>
</comment>